<protein>
    <submittedName>
        <fullName evidence="10">ABC transporter permease</fullName>
    </submittedName>
</protein>
<dbReference type="InterPro" id="IPR025857">
    <property type="entry name" value="MacB_PCD"/>
</dbReference>
<dbReference type="AlphaFoldDB" id="A0A8J7S7G0"/>
<evidence type="ECO:0000256" key="7">
    <source>
        <dbReference type="SAM" id="Phobius"/>
    </source>
</evidence>
<comment type="caution">
    <text evidence="10">The sequence shown here is derived from an EMBL/GenBank/DDBJ whole genome shotgun (WGS) entry which is preliminary data.</text>
</comment>
<evidence type="ECO:0000256" key="5">
    <source>
        <dbReference type="ARBA" id="ARBA00022989"/>
    </source>
</evidence>
<keyword evidence="6 7" id="KW-0472">Membrane</keyword>
<dbReference type="GO" id="GO:0098797">
    <property type="term" value="C:plasma membrane protein complex"/>
    <property type="evidence" value="ECO:0007669"/>
    <property type="project" value="TreeGrafter"/>
</dbReference>
<feature type="transmembrane region" description="Helical" evidence="7">
    <location>
        <begin position="346"/>
        <end position="368"/>
    </location>
</feature>
<dbReference type="Proteomes" id="UP000673975">
    <property type="component" value="Unassembled WGS sequence"/>
</dbReference>
<evidence type="ECO:0000256" key="4">
    <source>
        <dbReference type="ARBA" id="ARBA00022692"/>
    </source>
</evidence>
<evidence type="ECO:0000256" key="3">
    <source>
        <dbReference type="ARBA" id="ARBA00022475"/>
    </source>
</evidence>
<gene>
    <name evidence="10" type="ORF">NATSA_02525</name>
</gene>
<evidence type="ECO:0000256" key="2">
    <source>
        <dbReference type="ARBA" id="ARBA00005236"/>
    </source>
</evidence>
<dbReference type="GO" id="GO:0044874">
    <property type="term" value="P:lipoprotein localization to outer membrane"/>
    <property type="evidence" value="ECO:0007669"/>
    <property type="project" value="TreeGrafter"/>
</dbReference>
<evidence type="ECO:0000256" key="1">
    <source>
        <dbReference type="ARBA" id="ARBA00004651"/>
    </source>
</evidence>
<organism evidence="10 11">
    <name type="scientific">Natronogracilivirga saccharolytica</name>
    <dbReference type="NCBI Taxonomy" id="2812953"/>
    <lineage>
        <taxon>Bacteria</taxon>
        <taxon>Pseudomonadati</taxon>
        <taxon>Balneolota</taxon>
        <taxon>Balneolia</taxon>
        <taxon>Balneolales</taxon>
        <taxon>Cyclonatronaceae</taxon>
        <taxon>Natronogracilivirga</taxon>
    </lineage>
</organism>
<dbReference type="EMBL" id="JAFIDN010000002">
    <property type="protein sequence ID" value="MBP3191531.1"/>
    <property type="molecule type" value="Genomic_DNA"/>
</dbReference>
<accession>A0A8J7S7G0</accession>
<comment type="similarity">
    <text evidence="2">Belongs to the ABC-4 integral membrane protein family. LolC/E subfamily.</text>
</comment>
<dbReference type="InterPro" id="IPR003838">
    <property type="entry name" value="ABC3_permease_C"/>
</dbReference>
<comment type="subcellular location">
    <subcellularLocation>
        <location evidence="1">Cell membrane</location>
        <topology evidence="1">Multi-pass membrane protein</topology>
    </subcellularLocation>
</comment>
<keyword evidence="4 7" id="KW-0812">Transmembrane</keyword>
<dbReference type="InterPro" id="IPR051447">
    <property type="entry name" value="Lipoprotein-release_system"/>
</dbReference>
<dbReference type="Pfam" id="PF02687">
    <property type="entry name" value="FtsX"/>
    <property type="match status" value="1"/>
</dbReference>
<evidence type="ECO:0000313" key="11">
    <source>
        <dbReference type="Proteomes" id="UP000673975"/>
    </source>
</evidence>
<reference evidence="10" key="1">
    <citation type="submission" date="2021-02" db="EMBL/GenBank/DDBJ databases">
        <title>Natronogracilivirga saccharolytica gen. nov. sp. nov. a new anaerobic, haloalkiliphilic carbohydrate-fermenting bacterium from soda lake and proposing of Cyclonatronumiaceae fam. nov. in the phylum Balneolaeota.</title>
        <authorList>
            <person name="Zhilina T.N."/>
            <person name="Sorokin D.Y."/>
            <person name="Zavarzina D.G."/>
            <person name="Toshchakov S.V."/>
            <person name="Kublanov I.V."/>
        </authorList>
    </citation>
    <scope>NUCLEOTIDE SEQUENCE</scope>
    <source>
        <strain evidence="10">Z-1702</strain>
    </source>
</reference>
<keyword evidence="11" id="KW-1185">Reference proteome</keyword>
<dbReference type="PANTHER" id="PTHR30489:SF0">
    <property type="entry name" value="LIPOPROTEIN-RELEASING SYSTEM TRANSMEMBRANE PROTEIN LOLE"/>
    <property type="match status" value="1"/>
</dbReference>
<name>A0A8J7S7G0_9BACT</name>
<evidence type="ECO:0000313" key="10">
    <source>
        <dbReference type="EMBL" id="MBP3191531.1"/>
    </source>
</evidence>
<dbReference type="PANTHER" id="PTHR30489">
    <property type="entry name" value="LIPOPROTEIN-RELEASING SYSTEM TRANSMEMBRANE PROTEIN LOLE"/>
    <property type="match status" value="1"/>
</dbReference>
<dbReference type="Pfam" id="PF12704">
    <property type="entry name" value="MacB_PCD"/>
    <property type="match status" value="1"/>
</dbReference>
<evidence type="ECO:0000259" key="8">
    <source>
        <dbReference type="Pfam" id="PF02687"/>
    </source>
</evidence>
<feature type="domain" description="ABC3 transporter permease C-terminal" evidence="8">
    <location>
        <begin position="252"/>
        <end position="378"/>
    </location>
</feature>
<evidence type="ECO:0000259" key="9">
    <source>
        <dbReference type="Pfam" id="PF12704"/>
    </source>
</evidence>
<feature type="domain" description="MacB-like periplasmic core" evidence="9">
    <location>
        <begin position="2"/>
        <end position="221"/>
    </location>
</feature>
<evidence type="ECO:0000256" key="6">
    <source>
        <dbReference type="ARBA" id="ARBA00023136"/>
    </source>
</evidence>
<sequence length="385" mass="42363">MISIAGVTVGTALLIVVLSVFNGFFDIIKGMLLSSDPDLRIESAEGRAFTDTGELDSALADIPEISVRSPYIQGKALVAHRGSRDQVVTVKGIDPERFAQYADLDALLTAGGLDLEVRDQKPGILISDPLARSLRLNTGDELSLLSASGMQRALTQFTGPRISRFEVRGIYSLQQVIEDPVIYIDIQAAQRLFDLRNQISGVDISLHNHEKAEAVKAKLQKQLGDQYNVMTWYDLQRPLYDVMNLEKWGAYFILMIIVLVAVLNIVGSLTMIVIQKQRDIGLLRSIGFRKNDIKKIFLRQGLYIGLIGCLIGGGLGLLLAFLQDRYEMVKLAGAESFIISAYPVQILWPDVVFVLGGSLLLCIAASWYPAVRAASIQPADAVRNE</sequence>
<feature type="transmembrane region" description="Helical" evidence="7">
    <location>
        <begin position="302"/>
        <end position="322"/>
    </location>
</feature>
<keyword evidence="3" id="KW-1003">Cell membrane</keyword>
<feature type="transmembrane region" description="Helical" evidence="7">
    <location>
        <begin position="248"/>
        <end position="274"/>
    </location>
</feature>
<keyword evidence="5 7" id="KW-1133">Transmembrane helix</keyword>
<proteinExistence type="inferred from homology"/>